<dbReference type="NCBIfam" id="TIGR00186">
    <property type="entry name" value="rRNA_methyl_3"/>
    <property type="match status" value="1"/>
</dbReference>
<proteinExistence type="inferred from homology"/>
<dbReference type="EMBL" id="LR699119">
    <property type="protein sequence ID" value="VVC76704.1"/>
    <property type="molecule type" value="Genomic_DNA"/>
</dbReference>
<organism evidence="8 9">
    <name type="scientific">Aquicella siphonis</name>
    <dbReference type="NCBI Taxonomy" id="254247"/>
    <lineage>
        <taxon>Bacteria</taxon>
        <taxon>Pseudomonadati</taxon>
        <taxon>Pseudomonadota</taxon>
        <taxon>Gammaproteobacteria</taxon>
        <taxon>Legionellales</taxon>
        <taxon>Coxiellaceae</taxon>
        <taxon>Aquicella</taxon>
    </lineage>
</organism>
<dbReference type="Pfam" id="PF00588">
    <property type="entry name" value="SpoU_methylase"/>
    <property type="match status" value="1"/>
</dbReference>
<dbReference type="Proteomes" id="UP000324194">
    <property type="component" value="Chromosome 1"/>
</dbReference>
<evidence type="ECO:0000256" key="5">
    <source>
        <dbReference type="ARBA" id="ARBA00022691"/>
    </source>
</evidence>
<evidence type="ECO:0000259" key="7">
    <source>
        <dbReference type="SMART" id="SM00967"/>
    </source>
</evidence>
<comment type="subcellular location">
    <subcellularLocation>
        <location evidence="6">Cytoplasm</location>
    </subcellularLocation>
</comment>
<dbReference type="HAMAP" id="MF_01887">
    <property type="entry name" value="23SrRNA_methyltr_B"/>
    <property type="match status" value="1"/>
</dbReference>
<evidence type="ECO:0000313" key="9">
    <source>
        <dbReference type="Proteomes" id="UP000324194"/>
    </source>
</evidence>
<dbReference type="Gene3D" id="3.40.1280.10">
    <property type="match status" value="1"/>
</dbReference>
<feature type="binding site" evidence="6">
    <location>
        <position position="220"/>
    </location>
    <ligand>
        <name>S-adenosyl-L-methionine</name>
        <dbReference type="ChEBI" id="CHEBI:59789"/>
    </ligand>
</feature>
<evidence type="ECO:0000313" key="8">
    <source>
        <dbReference type="EMBL" id="VVC76704.1"/>
    </source>
</evidence>
<dbReference type="SUPFAM" id="SSF55315">
    <property type="entry name" value="L30e-like"/>
    <property type="match status" value="1"/>
</dbReference>
<dbReference type="InterPro" id="IPR024915">
    <property type="entry name" value="23S_rRNA_MeTrfase_RlmB"/>
</dbReference>
<dbReference type="PANTHER" id="PTHR46429:SF1">
    <property type="entry name" value="23S RRNA (GUANOSINE-2'-O-)-METHYLTRANSFERASE RLMB"/>
    <property type="match status" value="1"/>
</dbReference>
<evidence type="ECO:0000256" key="1">
    <source>
        <dbReference type="ARBA" id="ARBA00022490"/>
    </source>
</evidence>
<dbReference type="OrthoDB" id="9785673at2"/>
<dbReference type="RefSeq" id="WP_148340009.1">
    <property type="nucleotide sequence ID" value="NZ_LR699119.1"/>
</dbReference>
<dbReference type="InterPro" id="IPR004441">
    <property type="entry name" value="rRNA_MeTrfase_TrmH"/>
</dbReference>
<comment type="similarity">
    <text evidence="6">Belongs to the class IV-like SAM-binding methyltransferase superfamily. RNA methyltransferase TrmH family. RlmB subfamily.</text>
</comment>
<dbReference type="KEGG" id="asip:AQUSIP_20290"/>
<dbReference type="InterPro" id="IPR001537">
    <property type="entry name" value="SpoU_MeTrfase"/>
</dbReference>
<evidence type="ECO:0000256" key="6">
    <source>
        <dbReference type="HAMAP-Rule" id="MF_01887"/>
    </source>
</evidence>
<dbReference type="InterPro" id="IPR013123">
    <property type="entry name" value="SpoU_subst-bd"/>
</dbReference>
<dbReference type="FunFam" id="3.40.1280.10:FF:000008">
    <property type="entry name" value="Group 3 RNA methyltransferase TrmH"/>
    <property type="match status" value="1"/>
</dbReference>
<dbReference type="GO" id="GO:0005829">
    <property type="term" value="C:cytosol"/>
    <property type="evidence" value="ECO:0007669"/>
    <property type="project" value="TreeGrafter"/>
</dbReference>
<keyword evidence="9" id="KW-1185">Reference proteome</keyword>
<keyword evidence="2 6" id="KW-0698">rRNA processing</keyword>
<comment type="function">
    <text evidence="6">Specifically methylates the ribose of guanosine 2251 in 23S rRNA.</text>
</comment>
<dbReference type="InterPro" id="IPR029028">
    <property type="entry name" value="Alpha/beta_knot_MTases"/>
</dbReference>
<sequence length="248" mass="26553">MSASKQYLFGLHAVEALLQNQPERVIRLCVYQDRQDKKLGELVAAAKRLGVPVDLVSRKELDRMTSEANHQGVAAFCTRARAYEESDLKRLLQSLGVPPLVLVLDGVQDPHNLGACFRSADAAGVHVIIAPKDKAVGVTPIVSKVASGAAETVPFVQVTNLVRALEALKELGIWIYGASGDAAQSLYQTDLTGPAAIVLGAEGSGLRRLTREHCDMLLQIPMRGSVSSLNVSVAAGVFLFEAVRQRSG</sequence>
<keyword evidence="4 6" id="KW-0808">Transferase</keyword>
<dbReference type="GO" id="GO:0003723">
    <property type="term" value="F:RNA binding"/>
    <property type="evidence" value="ECO:0007669"/>
    <property type="project" value="InterPro"/>
</dbReference>
<dbReference type="EC" id="2.1.1.185" evidence="6"/>
<comment type="catalytic activity">
    <reaction evidence="6">
        <text>guanosine(2251) in 23S rRNA + S-adenosyl-L-methionine = 2'-O-methylguanosine(2251) in 23S rRNA + S-adenosyl-L-homocysteine + H(+)</text>
        <dbReference type="Rhea" id="RHEA:24140"/>
        <dbReference type="Rhea" id="RHEA-COMP:10239"/>
        <dbReference type="Rhea" id="RHEA-COMP:10241"/>
        <dbReference type="ChEBI" id="CHEBI:15378"/>
        <dbReference type="ChEBI" id="CHEBI:57856"/>
        <dbReference type="ChEBI" id="CHEBI:59789"/>
        <dbReference type="ChEBI" id="CHEBI:74269"/>
        <dbReference type="ChEBI" id="CHEBI:74445"/>
        <dbReference type="EC" id="2.1.1.185"/>
    </reaction>
</comment>
<feature type="binding site" evidence="6">
    <location>
        <position position="229"/>
    </location>
    <ligand>
        <name>S-adenosyl-L-methionine</name>
        <dbReference type="ChEBI" id="CHEBI:59789"/>
    </ligand>
</feature>
<keyword evidence="1 6" id="KW-0963">Cytoplasm</keyword>
<dbReference type="Gene3D" id="3.30.1330.30">
    <property type="match status" value="1"/>
</dbReference>
<dbReference type="InterPro" id="IPR029064">
    <property type="entry name" value="Ribosomal_eL30-like_sf"/>
</dbReference>
<keyword evidence="5 6" id="KW-0949">S-adenosyl-L-methionine</keyword>
<dbReference type="InterPro" id="IPR029026">
    <property type="entry name" value="tRNA_m1G_MTases_N"/>
</dbReference>
<dbReference type="SUPFAM" id="SSF75217">
    <property type="entry name" value="alpha/beta knot"/>
    <property type="match status" value="1"/>
</dbReference>
<feature type="binding site" evidence="6">
    <location>
        <position position="200"/>
    </location>
    <ligand>
        <name>S-adenosyl-L-methionine</name>
        <dbReference type="ChEBI" id="CHEBI:59789"/>
    </ligand>
</feature>
<name>A0A5E4PIC5_9COXI</name>
<evidence type="ECO:0000256" key="2">
    <source>
        <dbReference type="ARBA" id="ARBA00022552"/>
    </source>
</evidence>
<accession>A0A5E4PIC5</accession>
<protein>
    <recommendedName>
        <fullName evidence="6">23S rRNA (guanosine-2'-O-)-methyltransferase RlmB</fullName>
        <ecNumber evidence="6">2.1.1.185</ecNumber>
    </recommendedName>
    <alternativeName>
        <fullName evidence="6">23S rRNA (guanosine2251 2'-O)-methyltransferase</fullName>
    </alternativeName>
    <alternativeName>
        <fullName evidence="6">23S rRNA Gm2251 2'-O-methyltransferase</fullName>
    </alternativeName>
</protein>
<dbReference type="PANTHER" id="PTHR46429">
    <property type="entry name" value="23S RRNA (GUANOSINE-2'-O-)-METHYLTRANSFERASE RLMB"/>
    <property type="match status" value="1"/>
</dbReference>
<reference evidence="8 9" key="1">
    <citation type="submission" date="2019-08" db="EMBL/GenBank/DDBJ databases">
        <authorList>
            <person name="Guy L."/>
        </authorList>
    </citation>
    <scope>NUCLEOTIDE SEQUENCE [LARGE SCALE GENOMIC DNA]</scope>
    <source>
        <strain evidence="8 9">SGT-108</strain>
    </source>
</reference>
<evidence type="ECO:0000256" key="3">
    <source>
        <dbReference type="ARBA" id="ARBA00022603"/>
    </source>
</evidence>
<feature type="domain" description="RNA 2-O ribose methyltransferase substrate binding" evidence="7">
    <location>
        <begin position="7"/>
        <end position="83"/>
    </location>
</feature>
<dbReference type="CDD" id="cd18103">
    <property type="entry name" value="SpoU-like_RlmB"/>
    <property type="match status" value="1"/>
</dbReference>
<dbReference type="GO" id="GO:0070039">
    <property type="term" value="F:rRNA (guanosine-2'-O-)-methyltransferase activity"/>
    <property type="evidence" value="ECO:0007669"/>
    <property type="project" value="UniProtKB-UniRule"/>
</dbReference>
<gene>
    <name evidence="6 8" type="primary">rlmB</name>
    <name evidence="8" type="ORF">AQUSIP_20290</name>
</gene>
<keyword evidence="3 6" id="KW-0489">Methyltransferase</keyword>
<dbReference type="AlphaFoldDB" id="A0A5E4PIC5"/>
<dbReference type="SMART" id="SM00967">
    <property type="entry name" value="SpoU_sub_bind"/>
    <property type="match status" value="1"/>
</dbReference>
<evidence type="ECO:0000256" key="4">
    <source>
        <dbReference type="ARBA" id="ARBA00022679"/>
    </source>
</evidence>
<dbReference type="Pfam" id="PF08032">
    <property type="entry name" value="SpoU_sub_bind"/>
    <property type="match status" value="1"/>
</dbReference>